<feature type="compositionally biased region" description="Low complexity" evidence="3">
    <location>
        <begin position="10"/>
        <end position="24"/>
    </location>
</feature>
<evidence type="ECO:0000259" key="4">
    <source>
        <dbReference type="PROSITE" id="PS50102"/>
    </source>
</evidence>
<comment type="caution">
    <text evidence="5">The sequence shown here is derived from an EMBL/GenBank/DDBJ whole genome shotgun (WGS) entry which is preliminary data.</text>
</comment>
<dbReference type="OMA" id="EWDPSHK"/>
<dbReference type="InterPro" id="IPR000504">
    <property type="entry name" value="RRM_dom"/>
</dbReference>
<dbReference type="PANTHER" id="PTHR47640:SF11">
    <property type="entry name" value="RNA-BINDING PROTEIN 42"/>
    <property type="match status" value="1"/>
</dbReference>
<dbReference type="EMBL" id="JAANIT010003470">
    <property type="protein sequence ID" value="KAG1534058.1"/>
    <property type="molecule type" value="Genomic_DNA"/>
</dbReference>
<evidence type="ECO:0000313" key="5">
    <source>
        <dbReference type="EMBL" id="KAG1534058.1"/>
    </source>
</evidence>
<dbReference type="Pfam" id="PF00076">
    <property type="entry name" value="RRM_1"/>
    <property type="match status" value="1"/>
</dbReference>
<dbReference type="OrthoDB" id="1749473at2759"/>
<evidence type="ECO:0000313" key="6">
    <source>
        <dbReference type="Proteomes" id="UP000717996"/>
    </source>
</evidence>
<organism evidence="5 6">
    <name type="scientific">Rhizopus oryzae</name>
    <name type="common">Mucormycosis agent</name>
    <name type="synonym">Rhizopus arrhizus var. delemar</name>
    <dbReference type="NCBI Taxonomy" id="64495"/>
    <lineage>
        <taxon>Eukaryota</taxon>
        <taxon>Fungi</taxon>
        <taxon>Fungi incertae sedis</taxon>
        <taxon>Mucoromycota</taxon>
        <taxon>Mucoromycotina</taxon>
        <taxon>Mucoromycetes</taxon>
        <taxon>Mucorales</taxon>
        <taxon>Mucorineae</taxon>
        <taxon>Rhizopodaceae</taxon>
        <taxon>Rhizopus</taxon>
    </lineage>
</organism>
<dbReference type="PROSITE" id="PS50102">
    <property type="entry name" value="RRM"/>
    <property type="match status" value="1"/>
</dbReference>
<dbReference type="SUPFAM" id="SSF54928">
    <property type="entry name" value="RNA-binding domain, RBD"/>
    <property type="match status" value="1"/>
</dbReference>
<dbReference type="PANTHER" id="PTHR47640">
    <property type="entry name" value="TRNA SELENOCYSTEINE 1-ASSOCIATED PROTEIN 1-RELATED-RELATED"/>
    <property type="match status" value="1"/>
</dbReference>
<reference evidence="5" key="1">
    <citation type="journal article" date="2020" name="Microb. Genom.">
        <title>Genetic diversity of clinical and environmental Mucorales isolates obtained from an investigation of mucormycosis cases among solid organ transplant recipients.</title>
        <authorList>
            <person name="Nguyen M.H."/>
            <person name="Kaul D."/>
            <person name="Muto C."/>
            <person name="Cheng S.J."/>
            <person name="Richter R.A."/>
            <person name="Bruno V.M."/>
            <person name="Liu G."/>
            <person name="Beyhan S."/>
            <person name="Sundermann A.J."/>
            <person name="Mounaud S."/>
            <person name="Pasculle A.W."/>
            <person name="Nierman W.C."/>
            <person name="Driscoll E."/>
            <person name="Cumbie R."/>
            <person name="Clancy C.J."/>
            <person name="Dupont C.L."/>
        </authorList>
    </citation>
    <scope>NUCLEOTIDE SEQUENCE</scope>
    <source>
        <strain evidence="5">GL16</strain>
    </source>
</reference>
<dbReference type="InterPro" id="IPR035979">
    <property type="entry name" value="RBD_domain_sf"/>
</dbReference>
<feature type="region of interest" description="Disordered" evidence="3">
    <location>
        <begin position="121"/>
        <end position="165"/>
    </location>
</feature>
<gene>
    <name evidence="5" type="ORF">G6F51_012303</name>
</gene>
<name>A0A9P6XX33_RHIOR</name>
<dbReference type="CDD" id="cd12383">
    <property type="entry name" value="RRM_RBM42"/>
    <property type="match status" value="1"/>
</dbReference>
<evidence type="ECO:0000256" key="3">
    <source>
        <dbReference type="SAM" id="MobiDB-lite"/>
    </source>
</evidence>
<feature type="domain" description="RRM" evidence="4">
    <location>
        <begin position="191"/>
        <end position="269"/>
    </location>
</feature>
<dbReference type="InterPro" id="IPR012677">
    <property type="entry name" value="Nucleotide-bd_a/b_plait_sf"/>
</dbReference>
<dbReference type="InterPro" id="IPR050825">
    <property type="entry name" value="RBM42_RBP45_47-like"/>
</dbReference>
<dbReference type="Proteomes" id="UP000717996">
    <property type="component" value="Unassembled WGS sequence"/>
</dbReference>
<sequence>MPADRKGKDQSNSAYSSAGGYQGSEYDYSNYYGYGYDYSAGTYTDPNASTADYSQYYSQYYDPQAYYDAAATTTAKPMSAAAASTSTASSYKPSSTVAAAGPSAYTPVSSGTTTTSASGVKTYYPNQSNPNNPVGPVIITKSGYSGPSGTTGSSSSSSYNDKKKKKKNYVRVAGGEVWEDPTLADWDDQDYRLFAGDLGNEVTEELLFKTFSKYPSLTRTRVVRDSRTMKSKGFGFISFKDPDDFVRAWREMNGKYVGNRPIKLRKSTWKERNIEVKAKKEKERMGPYSKLR</sequence>
<dbReference type="AlphaFoldDB" id="A0A9P6XX33"/>
<dbReference type="Gene3D" id="3.30.70.330">
    <property type="match status" value="1"/>
</dbReference>
<dbReference type="SMART" id="SM00360">
    <property type="entry name" value="RRM"/>
    <property type="match status" value="1"/>
</dbReference>
<dbReference type="InterPro" id="IPR034215">
    <property type="entry name" value="RBM42_RRM"/>
</dbReference>
<feature type="region of interest" description="Disordered" evidence="3">
    <location>
        <begin position="1"/>
        <end position="24"/>
    </location>
</feature>
<dbReference type="GO" id="GO:0003729">
    <property type="term" value="F:mRNA binding"/>
    <property type="evidence" value="ECO:0007669"/>
    <property type="project" value="InterPro"/>
</dbReference>
<protein>
    <recommendedName>
        <fullName evidence="4">RRM domain-containing protein</fullName>
    </recommendedName>
</protein>
<feature type="compositionally biased region" description="Low complexity" evidence="3">
    <location>
        <begin position="140"/>
        <end position="159"/>
    </location>
</feature>
<evidence type="ECO:0000256" key="1">
    <source>
        <dbReference type="ARBA" id="ARBA00022884"/>
    </source>
</evidence>
<keyword evidence="1 2" id="KW-0694">RNA-binding</keyword>
<evidence type="ECO:0000256" key="2">
    <source>
        <dbReference type="PROSITE-ProRule" id="PRU00176"/>
    </source>
</evidence>
<accession>A0A9P6XX33</accession>
<proteinExistence type="predicted"/>